<dbReference type="Pfam" id="PF01674">
    <property type="entry name" value="Lipase_2"/>
    <property type="match status" value="1"/>
</dbReference>
<feature type="chain" id="PRO_5043134898" description="Lipase" evidence="1">
    <location>
        <begin position="33"/>
        <end position="233"/>
    </location>
</feature>
<gene>
    <name evidence="3" type="ORF">ATP06_0200465</name>
    <name evidence="2" type="ORF">AVL48_20080</name>
</gene>
<dbReference type="AlphaFoldDB" id="A0A154MV93"/>
<name>A0A154MV93_9PSEU</name>
<reference evidence="2 4" key="1">
    <citation type="submission" date="2015-12" db="EMBL/GenBank/DDBJ databases">
        <title>Amycolatopsis regifaucium genome sequencing and assembly.</title>
        <authorList>
            <person name="Mayilraj S."/>
        </authorList>
    </citation>
    <scope>NUCLEOTIDE SEQUENCE [LARGE SCALE GENOMIC DNA]</scope>
    <source>
        <strain evidence="2 4">GY080</strain>
    </source>
</reference>
<accession>A0A154MV93</accession>
<reference evidence="3 5" key="2">
    <citation type="submission" date="2016-11" db="EMBL/GenBank/DDBJ databases">
        <title>Genome sequencing of Amycolatopsis regifaucium.</title>
        <authorList>
            <person name="Mayilraj S."/>
            <person name="Kaur N."/>
        </authorList>
    </citation>
    <scope>NUCLEOTIDE SEQUENCE [LARGE SCALE GENOMIC DNA]</scope>
    <source>
        <strain evidence="3 5">GY080</strain>
    </source>
</reference>
<dbReference type="PANTHER" id="PTHR37946:SF1">
    <property type="entry name" value="SLL1969 PROTEIN"/>
    <property type="match status" value="1"/>
</dbReference>
<feature type="signal peptide" evidence="1">
    <location>
        <begin position="1"/>
        <end position="32"/>
    </location>
</feature>
<evidence type="ECO:0000313" key="3">
    <source>
        <dbReference type="EMBL" id="OKA11373.1"/>
    </source>
</evidence>
<evidence type="ECO:0000313" key="2">
    <source>
        <dbReference type="EMBL" id="KZB88258.1"/>
    </source>
</evidence>
<dbReference type="PANTHER" id="PTHR37946">
    <property type="entry name" value="SLL1969 PROTEIN"/>
    <property type="match status" value="1"/>
</dbReference>
<dbReference type="Gene3D" id="3.40.50.1820">
    <property type="entry name" value="alpha/beta hydrolase"/>
    <property type="match status" value="1"/>
</dbReference>
<dbReference type="EMBL" id="LOBU02000001">
    <property type="protein sequence ID" value="OKA11373.1"/>
    <property type="molecule type" value="Genomic_DNA"/>
</dbReference>
<dbReference type="InterPro" id="IPR002918">
    <property type="entry name" value="Lipase_EstA/Esterase_EstB"/>
</dbReference>
<dbReference type="GO" id="GO:0016042">
    <property type="term" value="P:lipid catabolic process"/>
    <property type="evidence" value="ECO:0007669"/>
    <property type="project" value="InterPro"/>
</dbReference>
<comment type="caution">
    <text evidence="2">The sequence shown here is derived from an EMBL/GenBank/DDBJ whole genome shotgun (WGS) entry which is preliminary data.</text>
</comment>
<protein>
    <recommendedName>
        <fullName evidence="6">Lipase</fullName>
    </recommendedName>
</protein>
<dbReference type="SUPFAM" id="SSF53474">
    <property type="entry name" value="alpha/beta-Hydrolases"/>
    <property type="match status" value="1"/>
</dbReference>
<dbReference type="RefSeq" id="WP_061983715.1">
    <property type="nucleotide sequence ID" value="NZ_FOPQ01000004.1"/>
</dbReference>
<proteinExistence type="predicted"/>
<dbReference type="Proteomes" id="UP000076321">
    <property type="component" value="Unassembled WGS sequence"/>
</dbReference>
<evidence type="ECO:0000313" key="4">
    <source>
        <dbReference type="Proteomes" id="UP000076321"/>
    </source>
</evidence>
<keyword evidence="1" id="KW-0732">Signal</keyword>
<dbReference type="OrthoDB" id="8871309at2"/>
<dbReference type="EMBL" id="LQCI01000002">
    <property type="protein sequence ID" value="KZB88258.1"/>
    <property type="molecule type" value="Genomic_DNA"/>
</dbReference>
<dbReference type="Proteomes" id="UP000186883">
    <property type="component" value="Unassembled WGS sequence"/>
</dbReference>
<evidence type="ECO:0008006" key="6">
    <source>
        <dbReference type="Google" id="ProtNLM"/>
    </source>
</evidence>
<organism evidence="2 4">
    <name type="scientific">Amycolatopsis regifaucium</name>
    <dbReference type="NCBI Taxonomy" id="546365"/>
    <lineage>
        <taxon>Bacteria</taxon>
        <taxon>Bacillati</taxon>
        <taxon>Actinomycetota</taxon>
        <taxon>Actinomycetes</taxon>
        <taxon>Pseudonocardiales</taxon>
        <taxon>Pseudonocardiaceae</taxon>
        <taxon>Amycolatopsis</taxon>
    </lineage>
</organism>
<keyword evidence="5" id="KW-1185">Reference proteome</keyword>
<dbReference type="InterPro" id="IPR029058">
    <property type="entry name" value="AB_hydrolase_fold"/>
</dbReference>
<evidence type="ECO:0000256" key="1">
    <source>
        <dbReference type="SAM" id="SignalP"/>
    </source>
</evidence>
<sequence>MKRARRSVAAIAVAAMATVGVLVQSWVPAAAADSPVAAERDPVILIHGLFGSPANWTELAASLKQAGYRDDQVFTFGYNTTTQSNVVTAEQLGAKVDEVLSRTGASKVDLVGHSMGSLNSRYCVKYGACAGKVDDWVSLAGPNNGTANAGLCGWQVTCREMRPGSGFLTKLNAGETLPGDVAGTVIWSPNDGVVTPATSSKLDGVHNIEVPGVSHLAMLRDDKVADLVVRALA</sequence>
<evidence type="ECO:0000313" key="5">
    <source>
        <dbReference type="Proteomes" id="UP000186883"/>
    </source>
</evidence>
<dbReference type="GO" id="GO:0016787">
    <property type="term" value="F:hydrolase activity"/>
    <property type="evidence" value="ECO:0007669"/>
    <property type="project" value="InterPro"/>
</dbReference>